<protein>
    <submittedName>
        <fullName evidence="2">DUF4402 domain-containing protein</fullName>
    </submittedName>
</protein>
<keyword evidence="3" id="KW-1185">Reference proteome</keyword>
<evidence type="ECO:0000256" key="1">
    <source>
        <dbReference type="SAM" id="SignalP"/>
    </source>
</evidence>
<sequence length="187" mass="19829">MVRITRHIKALKLLAAGACAMMAAMWATPSQADPEKITILTPAALRFGTFAVPTTGFREVTASGTITSSGIVSLDDSGVGPARFVIEYDRGNNSRRRLDLTIEVVLSSPAVFTQGGLSARLSRYQTDLPGYGLVQAGQVIRMEIPNCTTRVCSRSFSLGGRLDVDRSFGGGLVEIPVPIDAAVVSVN</sequence>
<dbReference type="Pfam" id="PF14352">
    <property type="entry name" value="DUF4402"/>
    <property type="match status" value="1"/>
</dbReference>
<dbReference type="KEGG" id="emv:HQR01_04045"/>
<feature type="signal peptide" evidence="1">
    <location>
        <begin position="1"/>
        <end position="32"/>
    </location>
</feature>
<accession>A0A7D4C2X4</accession>
<proteinExistence type="predicted"/>
<dbReference type="AlphaFoldDB" id="A0A7D4C2X4"/>
<dbReference type="InterPro" id="IPR025514">
    <property type="entry name" value="DUF4402"/>
</dbReference>
<name>A0A7D4C2X4_9SPHN</name>
<evidence type="ECO:0000313" key="3">
    <source>
        <dbReference type="Proteomes" id="UP000504693"/>
    </source>
</evidence>
<organism evidence="2 3">
    <name type="scientific">Erythrobacter mangrovi</name>
    <dbReference type="NCBI Taxonomy" id="2739433"/>
    <lineage>
        <taxon>Bacteria</taxon>
        <taxon>Pseudomonadati</taxon>
        <taxon>Pseudomonadota</taxon>
        <taxon>Alphaproteobacteria</taxon>
        <taxon>Sphingomonadales</taxon>
        <taxon>Erythrobacteraceae</taxon>
        <taxon>Erythrobacter/Porphyrobacter group</taxon>
        <taxon>Erythrobacter</taxon>
    </lineage>
</organism>
<dbReference type="EMBL" id="CP053921">
    <property type="protein sequence ID" value="QKG70605.1"/>
    <property type="molecule type" value="Genomic_DNA"/>
</dbReference>
<evidence type="ECO:0000313" key="2">
    <source>
        <dbReference type="EMBL" id="QKG70605.1"/>
    </source>
</evidence>
<dbReference type="Proteomes" id="UP000504693">
    <property type="component" value="Chromosome"/>
</dbReference>
<gene>
    <name evidence="2" type="ORF">HQR01_04045</name>
</gene>
<dbReference type="RefSeq" id="WP_173212787.1">
    <property type="nucleotide sequence ID" value="NZ_CP053921.1"/>
</dbReference>
<reference evidence="2 3" key="1">
    <citation type="submission" date="2020-05" db="EMBL/GenBank/DDBJ databases">
        <title>Erythrobacter mangrovi sp. nov., isolated from rhizosphere soil of mangrove plant (Kandelia candel).</title>
        <authorList>
            <person name="Ye Y.H."/>
        </authorList>
    </citation>
    <scope>NUCLEOTIDE SEQUENCE [LARGE SCALE GENOMIC DNA]</scope>
    <source>
        <strain evidence="2 3">EB310</strain>
    </source>
</reference>
<feature type="chain" id="PRO_5028821853" evidence="1">
    <location>
        <begin position="33"/>
        <end position="187"/>
    </location>
</feature>
<keyword evidence="1" id="KW-0732">Signal</keyword>